<dbReference type="Proteomes" id="UP001155128">
    <property type="component" value="Unassembled WGS sequence"/>
</dbReference>
<dbReference type="NCBIfam" id="TIGR02117">
    <property type="entry name" value="chp_urease_rgn"/>
    <property type="match status" value="1"/>
</dbReference>
<dbReference type="InterPro" id="IPR011727">
    <property type="entry name" value="CHP02117"/>
</dbReference>
<sequence>MPKRKRKKLRSSWPRRILAAIAIPLACYLGLAALGAIVPLNPSWEEPEEGTTVYLVDNGVHLDIAFPVAAEGLDWRPNFPADHLAEPLWASASHVMIGAGDLGIYTTAEDWGDLRPGVAVNALVDGERVMHVQYVEDPARFAVAEIRLRPAEYRRLYQAVRSSFDLDDDGQPQLLADVDGYFPSDAFYAGQGPFSAVQTCNQWVASRLRIAGVETSLWVPFSKGLPWRFREPGED</sequence>
<evidence type="ECO:0000313" key="1">
    <source>
        <dbReference type="EMBL" id="MCM8557734.1"/>
    </source>
</evidence>
<dbReference type="Pfam" id="PF09601">
    <property type="entry name" value="DUF2459"/>
    <property type="match status" value="1"/>
</dbReference>
<reference evidence="1" key="1">
    <citation type="submission" date="2022-06" db="EMBL/GenBank/DDBJ databases">
        <title>Sphingomicrobium sedimins sp. nov., a marine bacterium isolated from tidal flat.</title>
        <authorList>
            <person name="Kim C.-H."/>
            <person name="Yoo Y."/>
            <person name="Kim J.-J."/>
        </authorList>
    </citation>
    <scope>NUCLEOTIDE SEQUENCE</scope>
    <source>
        <strain evidence="1">GRR-S6-50</strain>
    </source>
</reference>
<keyword evidence="2" id="KW-1185">Reference proteome</keyword>
<dbReference type="EMBL" id="JAMSHT010000001">
    <property type="protein sequence ID" value="MCM8557734.1"/>
    <property type="molecule type" value="Genomic_DNA"/>
</dbReference>
<comment type="caution">
    <text evidence="1">The sequence shown here is derived from an EMBL/GenBank/DDBJ whole genome shotgun (WGS) entry which is preliminary data.</text>
</comment>
<dbReference type="RefSeq" id="WP_252114056.1">
    <property type="nucleotide sequence ID" value="NZ_JAMSHT010000001.1"/>
</dbReference>
<accession>A0A9X2ELL5</accession>
<name>A0A9X2ELL5_9SPHN</name>
<gene>
    <name evidence="1" type="ORF">NDO55_07870</name>
</gene>
<evidence type="ECO:0000313" key="2">
    <source>
        <dbReference type="Proteomes" id="UP001155128"/>
    </source>
</evidence>
<dbReference type="AlphaFoldDB" id="A0A9X2ELL5"/>
<protein>
    <submittedName>
        <fullName evidence="1">TIGR02117 family protein</fullName>
    </submittedName>
</protein>
<organism evidence="1 2">
    <name type="scientific">Sphingomicrobium sediminis</name>
    <dbReference type="NCBI Taxonomy" id="2950949"/>
    <lineage>
        <taxon>Bacteria</taxon>
        <taxon>Pseudomonadati</taxon>
        <taxon>Pseudomonadota</taxon>
        <taxon>Alphaproteobacteria</taxon>
        <taxon>Sphingomonadales</taxon>
        <taxon>Sphingomonadaceae</taxon>
        <taxon>Sphingomicrobium</taxon>
    </lineage>
</organism>
<proteinExistence type="predicted"/>